<evidence type="ECO:0000259" key="8">
    <source>
        <dbReference type="SMART" id="SM01003"/>
    </source>
</evidence>
<dbReference type="PANTHER" id="PTHR11133">
    <property type="entry name" value="SACCHAROPINE DEHYDROGENASE"/>
    <property type="match status" value="1"/>
</dbReference>
<name>A0AAW0GT06_9APHY</name>
<keyword evidence="4" id="KW-0028">Amino-acid biosynthesis</keyword>
<dbReference type="GO" id="GO:0005737">
    <property type="term" value="C:cytoplasm"/>
    <property type="evidence" value="ECO:0007669"/>
    <property type="project" value="TreeGrafter"/>
</dbReference>
<keyword evidence="10" id="KW-1185">Reference proteome</keyword>
<dbReference type="SUPFAM" id="SSF52283">
    <property type="entry name" value="Formate/glycerate dehydrogenase catalytic domain-like"/>
    <property type="match status" value="1"/>
</dbReference>
<dbReference type="InterPro" id="IPR007886">
    <property type="entry name" value="AlaDH/PNT_N"/>
</dbReference>
<dbReference type="Gene3D" id="1.10.1870.10">
    <property type="entry name" value="Domain 3, Saccharopine reductase"/>
    <property type="match status" value="1"/>
</dbReference>
<comment type="pathway">
    <text evidence="1">Amino-acid degradation; L-lysine degradation via saccharopine pathway; glutaryl-CoA from L-lysine: step 1/6.</text>
</comment>
<reference evidence="9 10" key="1">
    <citation type="submission" date="2022-09" db="EMBL/GenBank/DDBJ databases">
        <authorList>
            <person name="Palmer J.M."/>
        </authorList>
    </citation>
    <scope>NUCLEOTIDE SEQUENCE [LARGE SCALE GENOMIC DNA]</scope>
    <source>
        <strain evidence="9 10">DSM 7382</strain>
    </source>
</reference>
<dbReference type="InterPro" id="IPR032095">
    <property type="entry name" value="Sacchrp_dh-like_C"/>
</dbReference>
<organism evidence="9 10">
    <name type="scientific">Cerrena zonata</name>
    <dbReference type="NCBI Taxonomy" id="2478898"/>
    <lineage>
        <taxon>Eukaryota</taxon>
        <taxon>Fungi</taxon>
        <taxon>Dikarya</taxon>
        <taxon>Basidiomycota</taxon>
        <taxon>Agaricomycotina</taxon>
        <taxon>Agaricomycetes</taxon>
        <taxon>Polyporales</taxon>
        <taxon>Cerrenaceae</taxon>
        <taxon>Cerrena</taxon>
    </lineage>
</organism>
<comment type="pathway">
    <text evidence="2">Amino-acid degradation; L-lysine degradation via saccharopine pathway; glutaryl-CoA from L-lysine: step 2/6.</text>
</comment>
<evidence type="ECO:0000256" key="2">
    <source>
        <dbReference type="ARBA" id="ARBA00004720"/>
    </source>
</evidence>
<dbReference type="SUPFAM" id="SSF51735">
    <property type="entry name" value="NAD(P)-binding Rossmann-fold domains"/>
    <property type="match status" value="1"/>
</dbReference>
<feature type="domain" description="Alanine dehydrogenase/pyridine nucleotide transhydrogenase NAD(H)-binding" evidence="7">
    <location>
        <begin position="230"/>
        <end position="415"/>
    </location>
</feature>
<dbReference type="PANTHER" id="PTHR11133:SF23">
    <property type="entry name" value="SACCHAROPINE DEHYDROGENASE [NAD(+), L-LYSINE-FORMING]"/>
    <property type="match status" value="1"/>
</dbReference>
<accession>A0AAW0GT06</accession>
<dbReference type="Gene3D" id="3.40.50.720">
    <property type="entry name" value="NAD(P)-binding Rossmann-like Domain"/>
    <property type="match status" value="2"/>
</dbReference>
<evidence type="ECO:0000256" key="4">
    <source>
        <dbReference type="ARBA" id="ARBA00023154"/>
    </source>
</evidence>
<keyword evidence="3" id="KW-0560">Oxidoreductase</keyword>
<dbReference type="GO" id="GO:0019878">
    <property type="term" value="P:lysine biosynthetic process via aminoadipic acid"/>
    <property type="evidence" value="ECO:0007669"/>
    <property type="project" value="TreeGrafter"/>
</dbReference>
<dbReference type="Gene3D" id="3.30.360.10">
    <property type="entry name" value="Dihydrodipicolinate Reductase, domain 2"/>
    <property type="match status" value="1"/>
</dbReference>
<dbReference type="AlphaFoldDB" id="A0AAW0GT06"/>
<dbReference type="InterPro" id="IPR005097">
    <property type="entry name" value="Sacchrp_dh_NADP-bd"/>
</dbReference>
<comment type="caution">
    <text evidence="9">The sequence shown here is derived from an EMBL/GenBank/DDBJ whole genome shotgun (WGS) entry which is preliminary data.</text>
</comment>
<dbReference type="CDD" id="cd12189">
    <property type="entry name" value="LKR_SDH_like"/>
    <property type="match status" value="1"/>
</dbReference>
<dbReference type="InterPro" id="IPR036291">
    <property type="entry name" value="NAD(P)-bd_dom_sf"/>
</dbReference>
<dbReference type="InterPro" id="IPR051168">
    <property type="entry name" value="AASS"/>
</dbReference>
<keyword evidence="4" id="KW-0457">Lysine biosynthesis</keyword>
<evidence type="ECO:0000256" key="5">
    <source>
        <dbReference type="ARBA" id="ARBA00023268"/>
    </source>
</evidence>
<dbReference type="SMART" id="SM01003">
    <property type="entry name" value="AlaDh_PNT_N"/>
    <property type="match status" value="1"/>
</dbReference>
<dbReference type="GO" id="GO:0004753">
    <property type="term" value="F:saccharopine dehydrogenase activity"/>
    <property type="evidence" value="ECO:0007669"/>
    <property type="project" value="TreeGrafter"/>
</dbReference>
<keyword evidence="5" id="KW-0511">Multifunctional enzyme</keyword>
<dbReference type="InterPro" id="IPR007698">
    <property type="entry name" value="AlaDH/PNT_NAD(H)-bd"/>
</dbReference>
<proteinExistence type="inferred from homology"/>
<evidence type="ECO:0000256" key="6">
    <source>
        <dbReference type="ARBA" id="ARBA00025744"/>
    </source>
</evidence>
<dbReference type="SUPFAM" id="SSF55347">
    <property type="entry name" value="Glyceraldehyde-3-phosphate dehydrogenase-like, C-terminal domain"/>
    <property type="match status" value="1"/>
</dbReference>
<feature type="domain" description="Alanine dehydrogenase/pyridine nucleotide transhydrogenase N-terminal" evidence="8">
    <location>
        <begin position="30"/>
        <end position="184"/>
    </location>
</feature>
<dbReference type="Pfam" id="PF03435">
    <property type="entry name" value="Sacchrp_dh_NADP"/>
    <property type="match status" value="1"/>
</dbReference>
<evidence type="ECO:0000259" key="7">
    <source>
        <dbReference type="SMART" id="SM01002"/>
    </source>
</evidence>
<evidence type="ECO:0000313" key="9">
    <source>
        <dbReference type="EMBL" id="KAK7696375.1"/>
    </source>
</evidence>
<protein>
    <recommendedName>
        <fullName evidence="11">Alanine dehydrogenase/pyridine nucleotide transhydrogenase N-terminal domain-containing protein</fullName>
    </recommendedName>
</protein>
<dbReference type="Pfam" id="PF16653">
    <property type="entry name" value="Sacchrp_dh_C"/>
    <property type="match status" value="1"/>
</dbReference>
<dbReference type="SMART" id="SM01002">
    <property type="entry name" value="AlaDh_PNT_C"/>
    <property type="match status" value="1"/>
</dbReference>
<evidence type="ECO:0008006" key="11">
    <source>
        <dbReference type="Google" id="ProtNLM"/>
    </source>
</evidence>
<evidence type="ECO:0000313" key="10">
    <source>
        <dbReference type="Proteomes" id="UP001385951"/>
    </source>
</evidence>
<evidence type="ECO:0000256" key="1">
    <source>
        <dbReference type="ARBA" id="ARBA00004682"/>
    </source>
</evidence>
<gene>
    <name evidence="9" type="ORF">QCA50_001029</name>
</gene>
<comment type="similarity">
    <text evidence="6">In the C-terminal section; belongs to the saccharopine dehydrogenase family.</text>
</comment>
<sequence>MTVLRRTPFHVHRVTRRAYHVTRPKKLTIGIRREDSQRIWERRSPLVPEDVHRLVQEEDVDIVFQSCERRIWNESNELIRAAGARIDPTLASAHITLGVKEPPLNELLVNPIPSPYHEGPELLARTHLMFSHTIKGQMYNMELLSKFLASDGGANLLARLIDFELLTDENGKRTVGFGWYAGVAGALESLSALGHALLELGVASQFLYIPRPHTRRELRDIQQTLTCEPEVDLSRGTPKSVGPIVIGVTGSGNVSQGALDILQRLRHSLVKVDSLPSLISDPKTPLDRIYITHIRPEDYLTRQDGQPYNRSHYYSKPSEYSSEFHTKVAPYLTSLINGAGWAPSFPRLMTNEQLAVALEKAQQVGRGRFICVGDISCDVEGGLEFMPRASTLSAPFYKTRPASLPAHLPSITMMSVDILPTALPNEASKHFSGALYPYLKTLIRDYRETAAGGDYKPSGQERNRLDALHRATVARNGVLREPFQWLEGPLGVWRQSIANTQTNSTQNMPISQTASSSSIVLPEKQKKVLVLGSGMVAAPAIDEIGSWKDTQLVVASDILSEAQRLTARHSNASAVVLDVNDTQKVSELVAEADVVISLLPVPFHPRIAKLCIQHRKHMVTCILHLSRYESFAQRVRNSILSMFRTAHNILAIRAKESSVLLLNEIGLDPGIDHCSAISLFDDLRVQQKDIVSFTSFCGGLPAPENAEGVPLKYKFSWSPKGVLSAALNGARFKLWDQVHEISGTNLLKQRFPNLPISDVLKLEGLANRDSLPYGDTYNLGPLSGIRTLFRGTLRYEGFSELMDFFKVAGLLATDVKILPETLDVTHRRKSACTKCRLLRIASRHIRAKGPY</sequence>
<dbReference type="EMBL" id="JASBNA010000001">
    <property type="protein sequence ID" value="KAK7696375.1"/>
    <property type="molecule type" value="Genomic_DNA"/>
</dbReference>
<dbReference type="Proteomes" id="UP001385951">
    <property type="component" value="Unassembled WGS sequence"/>
</dbReference>
<evidence type="ECO:0000256" key="3">
    <source>
        <dbReference type="ARBA" id="ARBA00023002"/>
    </source>
</evidence>